<dbReference type="PANTHER" id="PTHR11904:SF9">
    <property type="entry name" value="PURINE NUCLEOSIDE PHOSPHORYLASE-RELATED"/>
    <property type="match status" value="1"/>
</dbReference>
<dbReference type="InterPro" id="IPR011268">
    <property type="entry name" value="Purine_phosphorylase"/>
</dbReference>
<dbReference type="UniPathway" id="UPA00606"/>
<evidence type="ECO:0000256" key="1">
    <source>
        <dbReference type="ARBA" id="ARBA00005058"/>
    </source>
</evidence>
<dbReference type="PIRSF" id="PIRSF000477">
    <property type="entry name" value="PurNPase"/>
    <property type="match status" value="1"/>
</dbReference>
<dbReference type="InterPro" id="IPR011270">
    <property type="entry name" value="Pur_Nuc_Pase_Ino/Guo-sp"/>
</dbReference>
<dbReference type="GO" id="GO:0005737">
    <property type="term" value="C:cytoplasm"/>
    <property type="evidence" value="ECO:0007669"/>
    <property type="project" value="TreeGrafter"/>
</dbReference>
<dbReference type="GO" id="GO:0009116">
    <property type="term" value="P:nucleoside metabolic process"/>
    <property type="evidence" value="ECO:0007669"/>
    <property type="project" value="InterPro"/>
</dbReference>
<sequence>MQEENINWLEKITHTANYISRRVAKLPDTAIILGTGLGELVDHIKIESDIRYQEIPNFPVSTVEGHKGRLIFGYLGDKYIMAMQGRFHYYEGYSMKEVTFPVRVMHALGVKTLLVSNAAGGMNPDFKIGDLMVITDHINLFPEHPLRGHNYSELGPRFPAMGEAYSRHLIAQARAIAQAHGITLREGVYVGVQGPTFETPAEYRFFHVIGGDAVGMSTVPEVIVARHMDMQVFGISVITDLGGGAEIVEASHEDVQKAAAAAEPHMTLIMKELIARL</sequence>
<accession>A0A6L5XB17</accession>
<evidence type="ECO:0000256" key="6">
    <source>
        <dbReference type="PIRNR" id="PIRNR000477"/>
    </source>
</evidence>
<dbReference type="NCBIfam" id="TIGR01697">
    <property type="entry name" value="PNPH-PUNA-XAPA"/>
    <property type="match status" value="1"/>
</dbReference>
<comment type="caution">
    <text evidence="8">The sequence shown here is derived from an EMBL/GenBank/DDBJ whole genome shotgun (WGS) entry which is preliminary data.</text>
</comment>
<comment type="similarity">
    <text evidence="2 6">Belongs to the PNP/MTAP phosphorylase family.</text>
</comment>
<dbReference type="PANTHER" id="PTHR11904">
    <property type="entry name" value="METHYLTHIOADENOSINE/PURINE NUCLEOSIDE PHOSPHORYLASE"/>
    <property type="match status" value="1"/>
</dbReference>
<evidence type="ECO:0000256" key="2">
    <source>
        <dbReference type="ARBA" id="ARBA00006751"/>
    </source>
</evidence>
<evidence type="ECO:0000256" key="5">
    <source>
        <dbReference type="ARBA" id="ARBA00022679"/>
    </source>
</evidence>
<keyword evidence="5 6" id="KW-0808">Transferase</keyword>
<dbReference type="CDD" id="cd09009">
    <property type="entry name" value="PNP-EcPNPII_like"/>
    <property type="match status" value="1"/>
</dbReference>
<feature type="domain" description="Nucleoside phosphorylase" evidence="7">
    <location>
        <begin position="30"/>
        <end position="275"/>
    </location>
</feature>
<dbReference type="EC" id="2.4.2.1" evidence="6"/>
<keyword evidence="9" id="KW-1185">Reference proteome</keyword>
<dbReference type="EMBL" id="VULT01000002">
    <property type="protein sequence ID" value="MSS16443.1"/>
    <property type="molecule type" value="Genomic_DNA"/>
</dbReference>
<evidence type="ECO:0000313" key="9">
    <source>
        <dbReference type="Proteomes" id="UP000483362"/>
    </source>
</evidence>
<dbReference type="GO" id="GO:0004731">
    <property type="term" value="F:purine-nucleoside phosphorylase activity"/>
    <property type="evidence" value="ECO:0007669"/>
    <property type="project" value="UniProtKB-EC"/>
</dbReference>
<name>A0A6L5XB17_9BACT</name>
<dbReference type="AlphaFoldDB" id="A0A6L5XB17"/>
<reference evidence="8 9" key="1">
    <citation type="submission" date="2019-08" db="EMBL/GenBank/DDBJ databases">
        <title>In-depth cultivation of the pig gut microbiome towards novel bacterial diversity and tailored functional studies.</title>
        <authorList>
            <person name="Wylensek D."/>
            <person name="Hitch T.C.A."/>
            <person name="Clavel T."/>
        </authorList>
    </citation>
    <scope>NUCLEOTIDE SEQUENCE [LARGE SCALE GENOMIC DNA]</scope>
    <source>
        <strain evidence="8 9">Oil-RF-744-WCA-WT-10</strain>
    </source>
</reference>
<comment type="pathway">
    <text evidence="1 6">Purine metabolism; purine nucleoside salvage.</text>
</comment>
<gene>
    <name evidence="8" type="ORF">FYJ29_01455</name>
</gene>
<dbReference type="SUPFAM" id="SSF53167">
    <property type="entry name" value="Purine and uridine phosphorylases"/>
    <property type="match status" value="1"/>
</dbReference>
<organism evidence="8 9">
    <name type="scientific">Sodaliphilus pleomorphus</name>
    <dbReference type="NCBI Taxonomy" id="2606626"/>
    <lineage>
        <taxon>Bacteria</taxon>
        <taxon>Pseudomonadati</taxon>
        <taxon>Bacteroidota</taxon>
        <taxon>Bacteroidia</taxon>
        <taxon>Bacteroidales</taxon>
        <taxon>Muribaculaceae</taxon>
        <taxon>Sodaliphilus</taxon>
    </lineage>
</organism>
<evidence type="ECO:0000256" key="4">
    <source>
        <dbReference type="ARBA" id="ARBA00022676"/>
    </source>
</evidence>
<dbReference type="RefSeq" id="WP_154326985.1">
    <property type="nucleotide sequence ID" value="NZ_CP045696.1"/>
</dbReference>
<proteinExistence type="inferred from homology"/>
<dbReference type="InterPro" id="IPR000845">
    <property type="entry name" value="Nucleoside_phosphorylase_d"/>
</dbReference>
<dbReference type="InterPro" id="IPR035994">
    <property type="entry name" value="Nucleoside_phosphorylase_sf"/>
</dbReference>
<dbReference type="Proteomes" id="UP000483362">
    <property type="component" value="Unassembled WGS sequence"/>
</dbReference>
<keyword evidence="3" id="KW-0597">Phosphoprotein</keyword>
<evidence type="ECO:0000256" key="3">
    <source>
        <dbReference type="ARBA" id="ARBA00022553"/>
    </source>
</evidence>
<protein>
    <recommendedName>
        <fullName evidence="6">Purine nucleoside phosphorylase</fullName>
        <ecNumber evidence="6">2.4.2.1</ecNumber>
    </recommendedName>
    <alternativeName>
        <fullName evidence="6">Inosine-guanosine phosphorylase</fullName>
    </alternativeName>
</protein>
<evidence type="ECO:0000313" key="8">
    <source>
        <dbReference type="EMBL" id="MSS16443.1"/>
    </source>
</evidence>
<keyword evidence="4 6" id="KW-0328">Glycosyltransferase</keyword>
<dbReference type="Pfam" id="PF01048">
    <property type="entry name" value="PNP_UDP_1"/>
    <property type="match status" value="1"/>
</dbReference>
<dbReference type="Gene3D" id="3.40.50.1580">
    <property type="entry name" value="Nucleoside phosphorylase domain"/>
    <property type="match status" value="1"/>
</dbReference>
<dbReference type="FunFam" id="3.40.50.1580:FF:000010">
    <property type="entry name" value="Purine nucleoside phosphorylase"/>
    <property type="match status" value="1"/>
</dbReference>
<comment type="function">
    <text evidence="6">The purine nucleoside phosphorylases catalyze the phosphorolytic breakdown of the N-glycosidic bond in the beta-(deoxy)ribonucleoside molecules, with the formation of the corresponding free purine bases and pentose-1-phosphate.</text>
</comment>
<dbReference type="NCBIfam" id="NF006054">
    <property type="entry name" value="PRK08202.1"/>
    <property type="match status" value="1"/>
</dbReference>
<dbReference type="NCBIfam" id="TIGR01700">
    <property type="entry name" value="PNPH"/>
    <property type="match status" value="1"/>
</dbReference>
<evidence type="ECO:0000259" key="7">
    <source>
        <dbReference type="Pfam" id="PF01048"/>
    </source>
</evidence>